<keyword evidence="11 12" id="KW-0472">Membrane</keyword>
<evidence type="ECO:0000256" key="3">
    <source>
        <dbReference type="ARBA" id="ARBA00022475"/>
    </source>
</evidence>
<gene>
    <name evidence="14" type="ORF">SPSIL_048300</name>
</gene>
<feature type="transmembrane region" description="Helical" evidence="12">
    <location>
        <begin position="33"/>
        <end position="54"/>
    </location>
</feature>
<accession>A0ABZ3IT64</accession>
<proteinExistence type="inferred from homology"/>
<keyword evidence="4" id="KW-0444">Lipid biosynthesis</keyword>
<feature type="transmembrane region" description="Helical" evidence="12">
    <location>
        <begin position="149"/>
        <end position="167"/>
    </location>
</feature>
<dbReference type="PANTHER" id="PTHR30561">
    <property type="entry name" value="SMR FAMILY PROTON-DEPENDENT DRUG EFFLUX TRANSPORTER SUGE"/>
    <property type="match status" value="1"/>
</dbReference>
<keyword evidence="9 12" id="KW-1133">Transmembrane helix</keyword>
<dbReference type="Proteomes" id="UP000216752">
    <property type="component" value="Chromosome"/>
</dbReference>
<evidence type="ECO:0000259" key="13">
    <source>
        <dbReference type="Pfam" id="PF00892"/>
    </source>
</evidence>
<reference evidence="14" key="1">
    <citation type="submission" date="2024-05" db="EMBL/GenBank/DDBJ databases">
        <title>Isolation and characterization of Sporomusa carbonis sp. nov., a carboxydotrophic hydrogenogen in the genus of Sporomusa isolated from a charcoal burning pile.</title>
        <authorList>
            <person name="Boeer T."/>
            <person name="Rosenbaum F."/>
            <person name="Eysell L."/>
            <person name="Mueller V."/>
            <person name="Daniel R."/>
            <person name="Poehlein A."/>
        </authorList>
    </citation>
    <scope>NUCLEOTIDE SEQUENCE [LARGE SCALE GENOMIC DNA]</scope>
    <source>
        <strain evidence="14">DSM 10669</strain>
    </source>
</reference>
<feature type="domain" description="EamA" evidence="13">
    <location>
        <begin position="5"/>
        <end position="136"/>
    </location>
</feature>
<dbReference type="SUPFAM" id="SSF103481">
    <property type="entry name" value="Multidrug resistance efflux transporter EmrE"/>
    <property type="match status" value="2"/>
</dbReference>
<evidence type="ECO:0000256" key="10">
    <source>
        <dbReference type="ARBA" id="ARBA00023098"/>
    </source>
</evidence>
<evidence type="ECO:0000256" key="6">
    <source>
        <dbReference type="ARBA" id="ARBA00022556"/>
    </source>
</evidence>
<evidence type="ECO:0000256" key="4">
    <source>
        <dbReference type="ARBA" id="ARBA00022516"/>
    </source>
</evidence>
<evidence type="ECO:0000256" key="5">
    <source>
        <dbReference type="ARBA" id="ARBA00022519"/>
    </source>
</evidence>
<feature type="domain" description="EamA" evidence="13">
    <location>
        <begin position="150"/>
        <end position="281"/>
    </location>
</feature>
<protein>
    <recommendedName>
        <fullName evidence="13">EamA domain-containing protein</fullName>
    </recommendedName>
</protein>
<dbReference type="PANTHER" id="PTHR30561:SF9">
    <property type="entry name" value="4-AMINO-4-DEOXY-L-ARABINOSE-PHOSPHOUNDECAPRENOL FLIPPASE SUBUNIT ARNF-RELATED"/>
    <property type="match status" value="1"/>
</dbReference>
<comment type="similarity">
    <text evidence="2">Belongs to the EamA transporter family.</text>
</comment>
<sequence length="286" mass="30830">MTGLALLIVLCAAFFHASWNFIAKKACGGTTFVWLFNMVAAIVYIPVVIGEIWVSKAPLQSEYIIFMVGSAILHLGYFILLNRGYDTGDLSLVYPLARGTGPLLVTFAAVVFLGERPSLIALMGTLFIAVGVFLLLGNPIKYTPQKTSPAVLFAIVTGVFIASYTLWDKYAVSSIAVPPVLMYWGTTVGQAVLMVPYALKNREEVINQWRTKRLAIVGVAILCPLSYILVLTAMSFTPVSYVAPVREASILIGAIMGARFLNEGDTKLRIGAAIVILCGITSLALG</sequence>
<feature type="transmembrane region" description="Helical" evidence="12">
    <location>
        <begin position="63"/>
        <end position="81"/>
    </location>
</feature>
<dbReference type="Pfam" id="PF00892">
    <property type="entry name" value="EamA"/>
    <property type="match status" value="2"/>
</dbReference>
<name>A0ABZ3IT64_9FIRM</name>
<keyword evidence="8" id="KW-0448">Lipopolysaccharide biosynthesis</keyword>
<keyword evidence="15" id="KW-1185">Reference proteome</keyword>
<evidence type="ECO:0000256" key="7">
    <source>
        <dbReference type="ARBA" id="ARBA00022692"/>
    </source>
</evidence>
<feature type="transmembrane region" description="Helical" evidence="12">
    <location>
        <begin position="268"/>
        <end position="285"/>
    </location>
</feature>
<evidence type="ECO:0000256" key="2">
    <source>
        <dbReference type="ARBA" id="ARBA00007362"/>
    </source>
</evidence>
<keyword evidence="6" id="KW-0441">Lipid A biosynthesis</keyword>
<evidence type="ECO:0000313" key="14">
    <source>
        <dbReference type="EMBL" id="XFO68607.1"/>
    </source>
</evidence>
<dbReference type="InterPro" id="IPR000390">
    <property type="entry name" value="Small_drug/metabolite_transptr"/>
</dbReference>
<keyword evidence="10" id="KW-0443">Lipid metabolism</keyword>
<feature type="transmembrane region" description="Helical" evidence="12">
    <location>
        <begin position="179"/>
        <end position="199"/>
    </location>
</feature>
<evidence type="ECO:0000256" key="11">
    <source>
        <dbReference type="ARBA" id="ARBA00023136"/>
    </source>
</evidence>
<keyword evidence="7 12" id="KW-0812">Transmembrane</keyword>
<dbReference type="InterPro" id="IPR037185">
    <property type="entry name" value="EmrE-like"/>
</dbReference>
<keyword evidence="3" id="KW-1003">Cell membrane</keyword>
<feature type="transmembrane region" description="Helical" evidence="12">
    <location>
        <begin position="214"/>
        <end position="235"/>
    </location>
</feature>
<comment type="subcellular location">
    <subcellularLocation>
        <location evidence="1">Cell membrane</location>
        <topology evidence="1">Multi-pass membrane protein</topology>
    </subcellularLocation>
</comment>
<dbReference type="Gene3D" id="1.10.3730.20">
    <property type="match status" value="2"/>
</dbReference>
<organism evidence="14 15">
    <name type="scientific">Sporomusa silvacetica DSM 10669</name>
    <dbReference type="NCBI Taxonomy" id="1123289"/>
    <lineage>
        <taxon>Bacteria</taxon>
        <taxon>Bacillati</taxon>
        <taxon>Bacillota</taxon>
        <taxon>Negativicutes</taxon>
        <taxon>Selenomonadales</taxon>
        <taxon>Sporomusaceae</taxon>
        <taxon>Sporomusa</taxon>
    </lineage>
</organism>
<dbReference type="EMBL" id="CP155573">
    <property type="protein sequence ID" value="XFO68607.1"/>
    <property type="molecule type" value="Genomic_DNA"/>
</dbReference>
<dbReference type="InterPro" id="IPR000620">
    <property type="entry name" value="EamA_dom"/>
</dbReference>
<evidence type="ECO:0000256" key="9">
    <source>
        <dbReference type="ARBA" id="ARBA00022989"/>
    </source>
</evidence>
<feature type="transmembrane region" description="Helical" evidence="12">
    <location>
        <begin position="119"/>
        <end position="137"/>
    </location>
</feature>
<keyword evidence="5" id="KW-0997">Cell inner membrane</keyword>
<evidence type="ECO:0000256" key="1">
    <source>
        <dbReference type="ARBA" id="ARBA00004651"/>
    </source>
</evidence>
<evidence type="ECO:0000256" key="8">
    <source>
        <dbReference type="ARBA" id="ARBA00022985"/>
    </source>
</evidence>
<evidence type="ECO:0000256" key="12">
    <source>
        <dbReference type="SAM" id="Phobius"/>
    </source>
</evidence>
<evidence type="ECO:0000313" key="15">
    <source>
        <dbReference type="Proteomes" id="UP000216752"/>
    </source>
</evidence>